<evidence type="ECO:0000313" key="1">
    <source>
        <dbReference type="EMBL" id="AAU10965.1"/>
    </source>
</evidence>
<sequence length="48" mass="5382">MGCFKTGVLNSDFLYIEAQPDSSFILTSCFNLPFCSAFITCSNFWSVE</sequence>
<organism evidence="1 2">
    <name type="scientific">lymphocystis disease virus-China</name>
    <dbReference type="NCBI Taxonomy" id="256729"/>
    <lineage>
        <taxon>Viruses</taxon>
        <taxon>Varidnaviria</taxon>
        <taxon>Bamfordvirae</taxon>
        <taxon>Nucleocytoviricota</taxon>
        <taxon>Megaviricetes</taxon>
        <taxon>Pimascovirales</taxon>
        <taxon>Pimascovirales incertae sedis</taxon>
        <taxon>Iridoviridae</taxon>
        <taxon>Alphairidovirinae</taxon>
        <taxon>Lymphocystivirus</taxon>
        <taxon>Lymphocystivirus paralichthys1</taxon>
        <taxon>Lymphocystis disease virus 2</taxon>
    </lineage>
</organism>
<protein>
    <submittedName>
        <fullName evidence="1">Uncharacterized protein</fullName>
    </submittedName>
</protein>
<dbReference type="EMBL" id="AY380826">
    <property type="protein sequence ID" value="AAU10965.1"/>
    <property type="molecule type" value="Genomic_DNA"/>
</dbReference>
<name>Q677Z2_9VIRU</name>
<reference evidence="1 2" key="1">
    <citation type="journal article" date="2004" name="J. Virol.">
        <title>Complete genome sequence of lymphocystis disease virus isolated from China.</title>
        <authorList>
            <person name="Zhang Q.Y."/>
            <person name="Xiao F."/>
            <person name="Xie J."/>
            <person name="Li Z.Q."/>
            <person name="Gui J.F."/>
        </authorList>
    </citation>
    <scope>NUCLEOTIDE SEQUENCE [LARGE SCALE GENOMIC DNA]</scope>
</reference>
<proteinExistence type="predicted"/>
<dbReference type="GeneID" id="2979123"/>
<dbReference type="KEGG" id="vg:2979123"/>
<dbReference type="Proteomes" id="UP000106699">
    <property type="component" value="Segment"/>
</dbReference>
<keyword evidence="2" id="KW-1185">Reference proteome</keyword>
<accession>Q677Z2</accession>
<dbReference type="RefSeq" id="YP_073626.1">
    <property type="nucleotide sequence ID" value="NC_005902.1"/>
</dbReference>
<evidence type="ECO:0000313" key="2">
    <source>
        <dbReference type="Proteomes" id="UP000106699"/>
    </source>
</evidence>